<accession>A0A5P8M3E7</accession>
<feature type="region of interest" description="Disordered" evidence="1">
    <location>
        <begin position="215"/>
        <end position="245"/>
    </location>
</feature>
<organism evidence="3 4">
    <name type="scientific">Schleiferilactobacillus harbinensis</name>
    <dbReference type="NCBI Taxonomy" id="304207"/>
    <lineage>
        <taxon>Bacteria</taxon>
        <taxon>Bacillati</taxon>
        <taxon>Bacillota</taxon>
        <taxon>Bacilli</taxon>
        <taxon>Lactobacillales</taxon>
        <taxon>Lactobacillaceae</taxon>
        <taxon>Schleiferilactobacillus</taxon>
    </lineage>
</organism>
<dbReference type="Pfam" id="PF24032">
    <property type="entry name" value="YQBQ"/>
    <property type="match status" value="1"/>
</dbReference>
<dbReference type="SUPFAM" id="SSF69279">
    <property type="entry name" value="Phage tail proteins"/>
    <property type="match status" value="1"/>
</dbReference>
<name>A0A5P8M3E7_9LACO</name>
<dbReference type="RefSeq" id="WP_152260474.1">
    <property type="nucleotide sequence ID" value="NZ_CP045143.1"/>
</dbReference>
<dbReference type="InterPro" id="IPR056937">
    <property type="entry name" value="YqbQ/XkdQ"/>
</dbReference>
<reference evidence="3 4" key="1">
    <citation type="submission" date="2019-10" db="EMBL/GenBank/DDBJ databases">
        <title>The completed genome of Lactobacillus harbinensis M1.</title>
        <authorList>
            <person name="Zheng Y."/>
        </authorList>
    </citation>
    <scope>NUCLEOTIDE SEQUENCE [LARGE SCALE GENOMIC DNA]</scope>
    <source>
        <strain evidence="3 4">M1</strain>
    </source>
</reference>
<gene>
    <name evidence="3" type="ORF">D1010_05930</name>
</gene>
<dbReference type="AlphaFoldDB" id="A0A5P8M3E7"/>
<evidence type="ECO:0000313" key="3">
    <source>
        <dbReference type="EMBL" id="QFR23016.1"/>
    </source>
</evidence>
<evidence type="ECO:0000256" key="1">
    <source>
        <dbReference type="SAM" id="MobiDB-lite"/>
    </source>
</evidence>
<dbReference type="KEGG" id="lhb:D1010_05930"/>
<feature type="compositionally biased region" description="Polar residues" evidence="1">
    <location>
        <begin position="235"/>
        <end position="245"/>
    </location>
</feature>
<evidence type="ECO:0000259" key="2">
    <source>
        <dbReference type="Pfam" id="PF24032"/>
    </source>
</evidence>
<feature type="domain" description="YqbQ/XkdQ" evidence="2">
    <location>
        <begin position="36"/>
        <end position="342"/>
    </location>
</feature>
<proteinExistence type="predicted"/>
<evidence type="ECO:0000313" key="4">
    <source>
        <dbReference type="Proteomes" id="UP000326779"/>
    </source>
</evidence>
<dbReference type="EMBL" id="CP045143">
    <property type="protein sequence ID" value="QFR23016.1"/>
    <property type="molecule type" value="Genomic_DNA"/>
</dbReference>
<protein>
    <submittedName>
        <fullName evidence="3">Late control protein D</fullName>
    </submittedName>
</protein>
<dbReference type="Proteomes" id="UP000326779">
    <property type="component" value="Chromosome"/>
</dbReference>
<sequence>MDKATTFQISRRGNPERWNVLPILKTTPQLEVDTGFAAGTLTFDLIEVQDWFTPQNGDEVRFSWNGVKMFFGHIFKVSYSGDEVFSITAYDNMRYLKNQDSIIWPAGTASQRFETMCKAAGIPYRVVTRSSYKLPAKVADGETYFDMIKTDLDDTATATGKRYFLRDNDGTVEFMAMPSAKSNIIVGDKSLLTDWKYDASIDDAANVVKVVKKSKKDEGKTTATARDSSSGDDPANTTLTTKSASGSTVSKWGKLQVVEKVNDDKMNAAAMQQKAKDILREKNKEERTLKLTALGTTDLRAGDSCYLKVQSLTDIGIGPRQVNITKLTHKFDPKNWTMDLEVSI</sequence>